<reference evidence="7 8" key="1">
    <citation type="submission" date="2021-02" db="EMBL/GenBank/DDBJ databases">
        <title>Bacillus sp. RD4P76, an endophyte from a halophyte.</title>
        <authorList>
            <person name="Sun J.-Q."/>
        </authorList>
    </citation>
    <scope>NUCLEOTIDE SEQUENCE [LARGE SCALE GENOMIC DNA]</scope>
    <source>
        <strain evidence="7 8">RD4P76</strain>
    </source>
</reference>
<name>A0ABS2DMF8_9BACI</name>
<protein>
    <submittedName>
        <fullName evidence="7">AI-2E family transporter</fullName>
    </submittedName>
</protein>
<evidence type="ECO:0000256" key="1">
    <source>
        <dbReference type="ARBA" id="ARBA00004141"/>
    </source>
</evidence>
<feature type="transmembrane region" description="Helical" evidence="6">
    <location>
        <begin position="72"/>
        <end position="90"/>
    </location>
</feature>
<dbReference type="PANTHER" id="PTHR21716">
    <property type="entry name" value="TRANSMEMBRANE PROTEIN"/>
    <property type="match status" value="1"/>
</dbReference>
<feature type="transmembrane region" description="Helical" evidence="6">
    <location>
        <begin position="312"/>
        <end position="339"/>
    </location>
</feature>
<dbReference type="Proteomes" id="UP001518925">
    <property type="component" value="Unassembled WGS sequence"/>
</dbReference>
<keyword evidence="3 6" id="KW-0812">Transmembrane</keyword>
<feature type="transmembrane region" description="Helical" evidence="6">
    <location>
        <begin position="12"/>
        <end position="28"/>
    </location>
</feature>
<keyword evidence="4 6" id="KW-1133">Transmembrane helix</keyword>
<feature type="transmembrane region" description="Helical" evidence="6">
    <location>
        <begin position="269"/>
        <end position="292"/>
    </location>
</feature>
<comment type="similarity">
    <text evidence="2">Belongs to the autoinducer-2 exporter (AI-2E) (TC 2.A.86) family.</text>
</comment>
<gene>
    <name evidence="7" type="ORF">JR050_18665</name>
</gene>
<proteinExistence type="inferred from homology"/>
<feature type="transmembrane region" description="Helical" evidence="6">
    <location>
        <begin position="161"/>
        <end position="179"/>
    </location>
</feature>
<evidence type="ECO:0000256" key="6">
    <source>
        <dbReference type="SAM" id="Phobius"/>
    </source>
</evidence>
<comment type="caution">
    <text evidence="7">The sequence shown here is derived from an EMBL/GenBank/DDBJ whole genome shotgun (WGS) entry which is preliminary data.</text>
</comment>
<comment type="subcellular location">
    <subcellularLocation>
        <location evidence="1">Membrane</location>
        <topology evidence="1">Multi-pass membrane protein</topology>
    </subcellularLocation>
</comment>
<evidence type="ECO:0000256" key="3">
    <source>
        <dbReference type="ARBA" id="ARBA00022692"/>
    </source>
</evidence>
<evidence type="ECO:0000256" key="5">
    <source>
        <dbReference type="ARBA" id="ARBA00023136"/>
    </source>
</evidence>
<feature type="transmembrane region" description="Helical" evidence="6">
    <location>
        <begin position="220"/>
        <end position="237"/>
    </location>
</feature>
<feature type="transmembrane region" description="Helical" evidence="6">
    <location>
        <begin position="34"/>
        <end position="60"/>
    </location>
</feature>
<sequence length="354" mass="39768">MKKINIEWISRLVALLLLLLCIFIFIRLEPFWNPIYQALLAIIVPFILASFITYLLHPLVEKLHAQNIPRPLSILIIYVLFFGSLGLALYKGIPQILIQIKEFGNNVPAIFETYRGWTNMIDEQTSRLPEGLHERIEESLVSVEEGIASTLASAIDAIKGIINYILIIAIIPFIVFYMLKDYDMIKKSVWYMTPRRYRRSGIRFLKDIDQSLGSYIRGQLLVCFLIGIIATTGLWIIGMKYPLLLGTIIGITNIIPYFGPIIGAVPALLIAITVSGKMVLWVGILIFTLQFIEGNLLSPMIVGKSLHMHPVFIMFALIAGGEIGGVIGLIFAVPMLAILKVTIIHAKAHFTKQH</sequence>
<dbReference type="EMBL" id="JAFELM010000044">
    <property type="protein sequence ID" value="MBM6619689.1"/>
    <property type="molecule type" value="Genomic_DNA"/>
</dbReference>
<keyword evidence="8" id="KW-1185">Reference proteome</keyword>
<dbReference type="PANTHER" id="PTHR21716:SF15">
    <property type="entry name" value="TRANSPORT PROTEIN YRRI-RELATED"/>
    <property type="match status" value="1"/>
</dbReference>
<organism evidence="7 8">
    <name type="scientific">Bacillus suaedaesalsae</name>
    <dbReference type="NCBI Taxonomy" id="2810349"/>
    <lineage>
        <taxon>Bacteria</taxon>
        <taxon>Bacillati</taxon>
        <taxon>Bacillota</taxon>
        <taxon>Bacilli</taxon>
        <taxon>Bacillales</taxon>
        <taxon>Bacillaceae</taxon>
        <taxon>Bacillus</taxon>
    </lineage>
</organism>
<evidence type="ECO:0000256" key="2">
    <source>
        <dbReference type="ARBA" id="ARBA00009773"/>
    </source>
</evidence>
<evidence type="ECO:0000256" key="4">
    <source>
        <dbReference type="ARBA" id="ARBA00022989"/>
    </source>
</evidence>
<evidence type="ECO:0000313" key="7">
    <source>
        <dbReference type="EMBL" id="MBM6619689.1"/>
    </source>
</evidence>
<dbReference type="InterPro" id="IPR002549">
    <property type="entry name" value="AI-2E-like"/>
</dbReference>
<evidence type="ECO:0000313" key="8">
    <source>
        <dbReference type="Proteomes" id="UP001518925"/>
    </source>
</evidence>
<accession>A0ABS2DMF8</accession>
<dbReference type="RefSeq" id="WP_204205176.1">
    <property type="nucleotide sequence ID" value="NZ_JAFELM010000044.1"/>
</dbReference>
<keyword evidence="5 6" id="KW-0472">Membrane</keyword>
<dbReference type="Pfam" id="PF01594">
    <property type="entry name" value="AI-2E_transport"/>
    <property type="match status" value="1"/>
</dbReference>